<keyword evidence="2" id="KW-1185">Reference proteome</keyword>
<evidence type="ECO:0000313" key="2">
    <source>
        <dbReference type="Proteomes" id="UP000291130"/>
    </source>
</evidence>
<dbReference type="RefSeq" id="WP_130262124.1">
    <property type="nucleotide sequence ID" value="NZ_CP035952.1"/>
</dbReference>
<dbReference type="SUPFAM" id="SSF55874">
    <property type="entry name" value="ATPase domain of HSP90 chaperone/DNA topoisomerase II/histidine kinase"/>
    <property type="match status" value="1"/>
</dbReference>
<reference evidence="1 2" key="1">
    <citation type="submission" date="2019-02" db="EMBL/GenBank/DDBJ databases">
        <title>Complete genome sequence of Pseudomonas sp. SNU WT1 isolated from rainbow trout.</title>
        <authorList>
            <person name="Oh W.T."/>
            <person name="Park S.C."/>
        </authorList>
    </citation>
    <scope>NUCLEOTIDE SEQUENCE [LARGE SCALE GENOMIC DNA]</scope>
    <source>
        <strain evidence="1 2">SNU WT1</strain>
    </source>
</reference>
<protein>
    <submittedName>
        <fullName evidence="1">Uncharacterized protein</fullName>
    </submittedName>
</protein>
<dbReference type="Proteomes" id="UP000291130">
    <property type="component" value="Chromosome"/>
</dbReference>
<dbReference type="AlphaFoldDB" id="A0A411MCK9"/>
<organism evidence="1 2">
    <name type="scientific">Pseudomonas tructae</name>
    <dbReference type="NCBI Taxonomy" id="2518644"/>
    <lineage>
        <taxon>Bacteria</taxon>
        <taxon>Pseudomonadati</taxon>
        <taxon>Pseudomonadota</taxon>
        <taxon>Gammaproteobacteria</taxon>
        <taxon>Pseudomonadales</taxon>
        <taxon>Pseudomonadaceae</taxon>
        <taxon>Pseudomonas</taxon>
    </lineage>
</organism>
<evidence type="ECO:0000313" key="1">
    <source>
        <dbReference type="EMBL" id="QBF24409.1"/>
    </source>
</evidence>
<accession>A0A411MCK9</accession>
<gene>
    <name evidence="1" type="ORF">EXN22_01450</name>
</gene>
<dbReference type="OrthoDB" id="8456403at2"/>
<sequence length="362" mass="39628">MQKGIEKVLKQSPGFKAKEIAKELGLNKAGLNSALHASDVFVQDSEYRWYRACDVRLRISPTAIWINGNHVESALTRFRRDYNPDCKKILIEIGEENSILLDGAAKVLAIANQEVHAGNSVEIKFGSPDMHSYLARAQFFDRLHAEVLVTPPRPEKKVIAGGSSKLVEFHEIGGPFDSNVASKIKASLEQNASDQALNVDAVQYAISELVSNVQEHSQTPNPGFAGLQCYGGTKPHIMMVVSDNGLGICGTLQPILARKYPHLADEFDAANPDAAPKLIIKAFTEGGLSQMEDDGRGTGLRTSGRQAATLDAKMLIRQDNFEVTLRYKDGALKDCSTRLHLSRLSGTHVMFSFYLTKTTASD</sequence>
<dbReference type="EMBL" id="CP035952">
    <property type="protein sequence ID" value="QBF24409.1"/>
    <property type="molecule type" value="Genomic_DNA"/>
</dbReference>
<proteinExistence type="predicted"/>
<name>A0A411MCK9_9PSED</name>
<dbReference type="KEGG" id="ptk:EXN22_01450"/>
<dbReference type="InterPro" id="IPR036890">
    <property type="entry name" value="HATPase_C_sf"/>
</dbReference>